<dbReference type="PANTHER" id="PTHR31087:SF58">
    <property type="entry name" value="OS07G0230700 PROTEIN"/>
    <property type="match status" value="1"/>
</dbReference>
<dbReference type="InterPro" id="IPR025659">
    <property type="entry name" value="Tubby-like_C"/>
</dbReference>
<proteinExistence type="inferred from homology"/>
<dbReference type="STRING" id="40148.A0A0D9ZV84"/>
<dbReference type="Gene3D" id="2.40.160.200">
    <property type="entry name" value="LURP1-related"/>
    <property type="match status" value="3"/>
</dbReference>
<dbReference type="EnsemblPlants" id="OGLUM05G06090.1">
    <property type="protein sequence ID" value="OGLUM05G06090.1"/>
    <property type="gene ID" value="OGLUM05G06090"/>
</dbReference>
<dbReference type="HOGENOM" id="CLU_437072_0_0_1"/>
<dbReference type="PANTHER" id="PTHR31087">
    <property type="match status" value="1"/>
</dbReference>
<dbReference type="Proteomes" id="UP000026961">
    <property type="component" value="Chromosome 5"/>
</dbReference>
<dbReference type="InterPro" id="IPR007612">
    <property type="entry name" value="LOR"/>
</dbReference>
<dbReference type="Pfam" id="PF04525">
    <property type="entry name" value="LOR"/>
    <property type="match status" value="3"/>
</dbReference>
<organism evidence="3">
    <name type="scientific">Oryza glumipatula</name>
    <dbReference type="NCBI Taxonomy" id="40148"/>
    <lineage>
        <taxon>Eukaryota</taxon>
        <taxon>Viridiplantae</taxon>
        <taxon>Streptophyta</taxon>
        <taxon>Embryophyta</taxon>
        <taxon>Tracheophyta</taxon>
        <taxon>Spermatophyta</taxon>
        <taxon>Magnoliopsida</taxon>
        <taxon>Liliopsida</taxon>
        <taxon>Poales</taxon>
        <taxon>Poaceae</taxon>
        <taxon>BOP clade</taxon>
        <taxon>Oryzoideae</taxon>
        <taxon>Oryzeae</taxon>
        <taxon>Oryzinae</taxon>
        <taxon>Oryza</taxon>
    </lineage>
</organism>
<dbReference type="InterPro" id="IPR038595">
    <property type="entry name" value="LOR_sf"/>
</dbReference>
<evidence type="ECO:0000313" key="3">
    <source>
        <dbReference type="EnsemblPlants" id="OGLUM05G06090.1"/>
    </source>
</evidence>
<reference evidence="3" key="1">
    <citation type="submission" date="2015-04" db="UniProtKB">
        <authorList>
            <consortium name="EnsemblPlants"/>
        </authorList>
    </citation>
    <scope>IDENTIFICATION</scope>
</reference>
<keyword evidence="4" id="KW-1185">Reference proteome</keyword>
<comment type="similarity">
    <text evidence="1">Belongs to the LOR family.</text>
</comment>
<protein>
    <recommendedName>
        <fullName evidence="5">Protein LURP-one-related 15</fullName>
    </recommendedName>
</protein>
<sequence length="626" mass="69439">MNPMAPMLPAPAPMAAGPTEPVVVVGPQYCAPYVVPLTVTKKSISLTDGDFTVTDANDNVVLTVKGTLFSIRHRRVLHDGAGQPLLSMQEKILSMHNRWEVYRGDSAHSCDKLFTVKKSSMLQLMKTEMDIFLAGNTVEQVCDFKIKGSYFDRSSAFYLGKSNTIIAQMNRKHTAASVVLGRDVFSITVFPQVDYVFIAALVAILDDVALTVTRRSAYAADGGFAVTDAAGAVVLRSEVELMSRFTRRAIVDAAGVPIVSMKRKLFSTRYTWKVFRGDSEHESDLLFTVRRSTLSFHVDVFLASNTSQATCDFRVRCSYFRSSCTLYIGGSNTVIAQRFSAHHVLYFSVDKALGCISWWAGPWAHMHLSSPRDRRSTKTGSSRRGRRRRRQSSATANNLAIKSMAAPPPMLPVVGQQFCEPHAVDLTVTRSVTTGFFKDDGGGFAATDAAGAVVLATEPRFIYREKGRRVLVDADGMPLLSIRRKAYSLQYTWEVFRGDSTNANRLLFTVRRSSLLPQLRLEINVFLAGNTMQNACDFRIKCSFFSRSCILYIGNSNTPIAQINRKFSGLSDMIFVGSKFSVTVFPHVDYVFVMALVVILDEIARDIRRGAVIQISTSQRPGRSTR</sequence>
<dbReference type="SUPFAM" id="SSF54518">
    <property type="entry name" value="Tubby C-terminal domain-like"/>
    <property type="match status" value="3"/>
</dbReference>
<reference evidence="3" key="2">
    <citation type="submission" date="2018-05" db="EMBL/GenBank/DDBJ databases">
        <title>OgluRS3 (Oryza glumaepatula Reference Sequence Version 3).</title>
        <authorList>
            <person name="Zhang J."/>
            <person name="Kudrna D."/>
            <person name="Lee S."/>
            <person name="Talag J."/>
            <person name="Welchert J."/>
            <person name="Wing R.A."/>
        </authorList>
    </citation>
    <scope>NUCLEOTIDE SEQUENCE [LARGE SCALE GENOMIC DNA]</scope>
</reference>
<evidence type="ECO:0000313" key="4">
    <source>
        <dbReference type="Proteomes" id="UP000026961"/>
    </source>
</evidence>
<feature type="region of interest" description="Disordered" evidence="2">
    <location>
        <begin position="368"/>
        <end position="399"/>
    </location>
</feature>
<name>A0A0D9ZV84_9ORYZ</name>
<evidence type="ECO:0000256" key="2">
    <source>
        <dbReference type="SAM" id="MobiDB-lite"/>
    </source>
</evidence>
<feature type="compositionally biased region" description="Basic residues" evidence="2">
    <location>
        <begin position="377"/>
        <end position="391"/>
    </location>
</feature>
<dbReference type="Gramene" id="OGLUM05G06090.1">
    <property type="protein sequence ID" value="OGLUM05G06090.1"/>
    <property type="gene ID" value="OGLUM05G06090"/>
</dbReference>
<accession>A0A0D9ZV84</accession>
<dbReference type="AlphaFoldDB" id="A0A0D9ZV84"/>
<dbReference type="eggNOG" id="ENOG502QUU9">
    <property type="taxonomic scope" value="Eukaryota"/>
</dbReference>
<evidence type="ECO:0008006" key="5">
    <source>
        <dbReference type="Google" id="ProtNLM"/>
    </source>
</evidence>
<evidence type="ECO:0000256" key="1">
    <source>
        <dbReference type="ARBA" id="ARBA00005437"/>
    </source>
</evidence>